<name>A0A0W0GLD0_9CHLR</name>
<dbReference type="RefSeq" id="WP_058437982.1">
    <property type="nucleotide sequence ID" value="NZ_KQ758903.1"/>
</dbReference>
<protein>
    <submittedName>
        <fullName evidence="1">Uncharacterized protein</fullName>
    </submittedName>
</protein>
<gene>
    <name evidence="1" type="ORF">DEALK_02650</name>
</gene>
<evidence type="ECO:0000313" key="1">
    <source>
        <dbReference type="EMBL" id="KTB49352.1"/>
    </source>
</evidence>
<proteinExistence type="predicted"/>
<organism evidence="1 2">
    <name type="scientific">Dehalogenimonas alkenigignens</name>
    <dbReference type="NCBI Taxonomy" id="1217799"/>
    <lineage>
        <taxon>Bacteria</taxon>
        <taxon>Bacillati</taxon>
        <taxon>Chloroflexota</taxon>
        <taxon>Dehalococcoidia</taxon>
        <taxon>Dehalococcoidales</taxon>
        <taxon>Dehalococcoidaceae</taxon>
        <taxon>Dehalogenimonas</taxon>
    </lineage>
</organism>
<dbReference type="STRING" id="1217799.DEALK_02650"/>
<evidence type="ECO:0000313" key="2">
    <source>
        <dbReference type="Proteomes" id="UP000053947"/>
    </source>
</evidence>
<dbReference type="Proteomes" id="UP000053947">
    <property type="component" value="Unassembled WGS sequence"/>
</dbReference>
<sequence>MNMNRYNHEDFELLFSRMGEGVALHELIYDETGTATDYRIIDVNPGYESLANIGNERAIGALASTIGAINMAKNLMVTLMVLASSIHPSSVSMFSLRWQITDRS</sequence>
<keyword evidence="2" id="KW-1185">Reference proteome</keyword>
<dbReference type="AlphaFoldDB" id="A0A0W0GLD0"/>
<reference evidence="1 2" key="1">
    <citation type="submission" date="2015-06" db="EMBL/GenBank/DDBJ databases">
        <title>Genome sequence of the organohalide-respiring Dehalogenimonas alkenigignens type strain (IP3-3T).</title>
        <authorList>
            <person name="Key T.A."/>
            <person name="Richmond D.P."/>
            <person name="Bowman K.S."/>
            <person name="Cho Y.-J."/>
            <person name="Chun J."/>
            <person name="da Costa M.S."/>
            <person name="Rainey F.A."/>
            <person name="Moe W.M."/>
        </authorList>
    </citation>
    <scope>NUCLEOTIDE SEQUENCE [LARGE SCALE GENOMIC DNA]</scope>
    <source>
        <strain evidence="1 2">IP3-3</strain>
    </source>
</reference>
<dbReference type="EMBL" id="LFDV01000001">
    <property type="protein sequence ID" value="KTB49352.1"/>
    <property type="molecule type" value="Genomic_DNA"/>
</dbReference>
<accession>A0A0W0GLD0</accession>
<dbReference type="OrthoDB" id="5401121at2"/>
<comment type="caution">
    <text evidence="1">The sequence shown here is derived from an EMBL/GenBank/DDBJ whole genome shotgun (WGS) entry which is preliminary data.</text>
</comment>